<evidence type="ECO:0000313" key="3">
    <source>
        <dbReference type="Proteomes" id="UP001302812"/>
    </source>
</evidence>
<dbReference type="Proteomes" id="UP001302812">
    <property type="component" value="Unassembled WGS sequence"/>
</dbReference>
<sequence>MWQGQAPCRVLVGTRLRDHNCLLSVNPLSWLTLLEVSKASLSKPRPSSRRFPWENSSKWALWALLYMARHFLLLLMCAQWHVVKRGRAATRLGQLHAPRTRHSLSATGPHA</sequence>
<dbReference type="AlphaFoldDB" id="A0AAN6TMV6"/>
<evidence type="ECO:0000256" key="1">
    <source>
        <dbReference type="SAM" id="Phobius"/>
    </source>
</evidence>
<keyword evidence="3" id="KW-1185">Reference proteome</keyword>
<accession>A0AAN6TMV6</accession>
<proteinExistence type="predicted"/>
<dbReference type="RefSeq" id="XP_064674934.1">
    <property type="nucleotide sequence ID" value="XM_064809249.1"/>
</dbReference>
<organism evidence="2 3">
    <name type="scientific">Canariomyces notabilis</name>
    <dbReference type="NCBI Taxonomy" id="2074819"/>
    <lineage>
        <taxon>Eukaryota</taxon>
        <taxon>Fungi</taxon>
        <taxon>Dikarya</taxon>
        <taxon>Ascomycota</taxon>
        <taxon>Pezizomycotina</taxon>
        <taxon>Sordariomycetes</taxon>
        <taxon>Sordariomycetidae</taxon>
        <taxon>Sordariales</taxon>
        <taxon>Chaetomiaceae</taxon>
        <taxon>Canariomyces</taxon>
    </lineage>
</organism>
<name>A0AAN6TMV6_9PEZI</name>
<feature type="transmembrane region" description="Helical" evidence="1">
    <location>
        <begin position="59"/>
        <end position="83"/>
    </location>
</feature>
<reference evidence="2" key="2">
    <citation type="submission" date="2023-05" db="EMBL/GenBank/DDBJ databases">
        <authorList>
            <consortium name="Lawrence Berkeley National Laboratory"/>
            <person name="Steindorff A."/>
            <person name="Hensen N."/>
            <person name="Bonometti L."/>
            <person name="Westerberg I."/>
            <person name="Brannstrom I.O."/>
            <person name="Guillou S."/>
            <person name="Cros-Aarteil S."/>
            <person name="Calhoun S."/>
            <person name="Haridas S."/>
            <person name="Kuo A."/>
            <person name="Mondo S."/>
            <person name="Pangilinan J."/>
            <person name="Riley R."/>
            <person name="Labutti K."/>
            <person name="Andreopoulos B."/>
            <person name="Lipzen A."/>
            <person name="Chen C."/>
            <person name="Yanf M."/>
            <person name="Daum C."/>
            <person name="Ng V."/>
            <person name="Clum A."/>
            <person name="Ohm R."/>
            <person name="Martin F."/>
            <person name="Silar P."/>
            <person name="Natvig D."/>
            <person name="Lalanne C."/>
            <person name="Gautier V."/>
            <person name="Ament-Velasquez S.L."/>
            <person name="Kruys A."/>
            <person name="Hutchinson M.I."/>
            <person name="Powell A.J."/>
            <person name="Barry K."/>
            <person name="Miller A.N."/>
            <person name="Grigoriev I.V."/>
            <person name="Debuchy R."/>
            <person name="Gladieux P."/>
            <person name="Thoren M.H."/>
            <person name="Johannesson H."/>
        </authorList>
    </citation>
    <scope>NUCLEOTIDE SEQUENCE</scope>
    <source>
        <strain evidence="2">CBS 508.74</strain>
    </source>
</reference>
<keyword evidence="1" id="KW-1133">Transmembrane helix</keyword>
<gene>
    <name evidence="2" type="ORF">N656DRAFT_32467</name>
</gene>
<reference evidence="2" key="1">
    <citation type="journal article" date="2023" name="Mol. Phylogenet. Evol.">
        <title>Genome-scale phylogeny and comparative genomics of the fungal order Sordariales.</title>
        <authorList>
            <person name="Hensen N."/>
            <person name="Bonometti L."/>
            <person name="Westerberg I."/>
            <person name="Brannstrom I.O."/>
            <person name="Guillou S."/>
            <person name="Cros-Aarteil S."/>
            <person name="Calhoun S."/>
            <person name="Haridas S."/>
            <person name="Kuo A."/>
            <person name="Mondo S."/>
            <person name="Pangilinan J."/>
            <person name="Riley R."/>
            <person name="LaButti K."/>
            <person name="Andreopoulos B."/>
            <person name="Lipzen A."/>
            <person name="Chen C."/>
            <person name="Yan M."/>
            <person name="Daum C."/>
            <person name="Ng V."/>
            <person name="Clum A."/>
            <person name="Steindorff A."/>
            <person name="Ohm R.A."/>
            <person name="Martin F."/>
            <person name="Silar P."/>
            <person name="Natvig D.O."/>
            <person name="Lalanne C."/>
            <person name="Gautier V."/>
            <person name="Ament-Velasquez S.L."/>
            <person name="Kruys A."/>
            <person name="Hutchinson M.I."/>
            <person name="Powell A.J."/>
            <person name="Barry K."/>
            <person name="Miller A.N."/>
            <person name="Grigoriev I.V."/>
            <person name="Debuchy R."/>
            <person name="Gladieux P."/>
            <person name="Hiltunen Thoren M."/>
            <person name="Johannesson H."/>
        </authorList>
    </citation>
    <scope>NUCLEOTIDE SEQUENCE</scope>
    <source>
        <strain evidence="2">CBS 508.74</strain>
    </source>
</reference>
<evidence type="ECO:0000313" key="2">
    <source>
        <dbReference type="EMBL" id="KAK4117364.1"/>
    </source>
</evidence>
<protein>
    <submittedName>
        <fullName evidence="2">Uncharacterized protein</fullName>
    </submittedName>
</protein>
<keyword evidence="1" id="KW-0812">Transmembrane</keyword>
<keyword evidence="1" id="KW-0472">Membrane</keyword>
<dbReference type="GeneID" id="89933372"/>
<dbReference type="EMBL" id="MU853332">
    <property type="protein sequence ID" value="KAK4117364.1"/>
    <property type="molecule type" value="Genomic_DNA"/>
</dbReference>
<comment type="caution">
    <text evidence="2">The sequence shown here is derived from an EMBL/GenBank/DDBJ whole genome shotgun (WGS) entry which is preliminary data.</text>
</comment>